<sequence>MLNMNKEEIKQEQNKGLIARILGGTPTILQKVFFILMAFSLILWPLGCYVSIFFFDAPVRSDVDKICRYGMLITIYLYPIYLFPLLRFMFQLSKNLRATWLYYLCPIVPILILRLLFSISTISAPKIDNTEFCTNEDLVGHWTLNGGERQINYPEIEFFNDSTVELYSQADTLYRYTYCLQNDSLYLNDINGRQYVNKINKVDDETIMFEGIADVKGIQIYHK</sequence>
<keyword evidence="1" id="KW-0472">Membrane</keyword>
<dbReference type="AlphaFoldDB" id="A0AA92TQB8"/>
<gene>
    <name evidence="2" type="ORF">DWW35_13030</name>
</gene>
<keyword evidence="1" id="KW-0812">Transmembrane</keyword>
<organism evidence="2 3">
    <name type="scientific">Segatella copri</name>
    <dbReference type="NCBI Taxonomy" id="165179"/>
    <lineage>
        <taxon>Bacteria</taxon>
        <taxon>Pseudomonadati</taxon>
        <taxon>Bacteroidota</taxon>
        <taxon>Bacteroidia</taxon>
        <taxon>Bacteroidales</taxon>
        <taxon>Prevotellaceae</taxon>
        <taxon>Segatella</taxon>
    </lineage>
</organism>
<proteinExistence type="predicted"/>
<reference evidence="2 3" key="1">
    <citation type="submission" date="2018-08" db="EMBL/GenBank/DDBJ databases">
        <title>A genome reference for cultivated species of the human gut microbiota.</title>
        <authorList>
            <person name="Zou Y."/>
            <person name="Xue W."/>
            <person name="Luo G."/>
        </authorList>
    </citation>
    <scope>NUCLEOTIDE SEQUENCE [LARGE SCALE GENOMIC DNA]</scope>
    <source>
        <strain evidence="2 3">AF15-25</strain>
    </source>
</reference>
<comment type="caution">
    <text evidence="2">The sequence shown here is derived from an EMBL/GenBank/DDBJ whole genome shotgun (WGS) entry which is preliminary data.</text>
</comment>
<dbReference type="EMBL" id="QRYP01000045">
    <property type="protein sequence ID" value="RGU92270.1"/>
    <property type="molecule type" value="Genomic_DNA"/>
</dbReference>
<feature type="transmembrane region" description="Helical" evidence="1">
    <location>
        <begin position="32"/>
        <end position="55"/>
    </location>
</feature>
<dbReference type="Proteomes" id="UP000285236">
    <property type="component" value="Unassembled WGS sequence"/>
</dbReference>
<keyword evidence="1" id="KW-1133">Transmembrane helix</keyword>
<evidence type="ECO:0000256" key="1">
    <source>
        <dbReference type="SAM" id="Phobius"/>
    </source>
</evidence>
<protein>
    <submittedName>
        <fullName evidence="2">Uncharacterized protein</fullName>
    </submittedName>
</protein>
<accession>A0AA92TQB8</accession>
<evidence type="ECO:0000313" key="3">
    <source>
        <dbReference type="Proteomes" id="UP000285236"/>
    </source>
</evidence>
<feature type="transmembrane region" description="Helical" evidence="1">
    <location>
        <begin position="100"/>
        <end position="117"/>
    </location>
</feature>
<evidence type="ECO:0000313" key="2">
    <source>
        <dbReference type="EMBL" id="RGU92270.1"/>
    </source>
</evidence>
<feature type="transmembrane region" description="Helical" evidence="1">
    <location>
        <begin position="67"/>
        <end position="88"/>
    </location>
</feature>
<name>A0AA92TQB8_9BACT</name>